<evidence type="ECO:0000256" key="1">
    <source>
        <dbReference type="SAM" id="Coils"/>
    </source>
</evidence>
<feature type="coiled-coil region" evidence="1">
    <location>
        <begin position="351"/>
        <end position="385"/>
    </location>
</feature>
<feature type="coiled-coil region" evidence="1">
    <location>
        <begin position="242"/>
        <end position="276"/>
    </location>
</feature>
<feature type="compositionally biased region" description="Acidic residues" evidence="2">
    <location>
        <begin position="1077"/>
        <end position="1092"/>
    </location>
</feature>
<comment type="caution">
    <text evidence="3">The sequence shown here is derived from an EMBL/GenBank/DDBJ whole genome shotgun (WGS) entry which is preliminary data.</text>
</comment>
<dbReference type="OMA" id="QHEAHAT"/>
<gene>
    <name evidence="3" type="ORF">TRAPUB_3047</name>
</gene>
<dbReference type="STRING" id="154538.A0A1M2VES9"/>
<feature type="region of interest" description="Disordered" evidence="2">
    <location>
        <begin position="506"/>
        <end position="572"/>
    </location>
</feature>
<dbReference type="Proteomes" id="UP000184267">
    <property type="component" value="Unassembled WGS sequence"/>
</dbReference>
<feature type="compositionally biased region" description="Low complexity" evidence="2">
    <location>
        <begin position="734"/>
        <end position="751"/>
    </location>
</feature>
<feature type="compositionally biased region" description="Low complexity" evidence="2">
    <location>
        <begin position="548"/>
        <end position="557"/>
    </location>
</feature>
<organism evidence="3 4">
    <name type="scientific">Trametes pubescens</name>
    <name type="common">White-rot fungus</name>
    <dbReference type="NCBI Taxonomy" id="154538"/>
    <lineage>
        <taxon>Eukaryota</taxon>
        <taxon>Fungi</taxon>
        <taxon>Dikarya</taxon>
        <taxon>Basidiomycota</taxon>
        <taxon>Agaricomycotina</taxon>
        <taxon>Agaricomycetes</taxon>
        <taxon>Polyporales</taxon>
        <taxon>Polyporaceae</taxon>
        <taxon>Trametes</taxon>
    </lineage>
</organism>
<dbReference type="EMBL" id="MNAD01001353">
    <property type="protein sequence ID" value="OJT06112.1"/>
    <property type="molecule type" value="Genomic_DNA"/>
</dbReference>
<feature type="region of interest" description="Disordered" evidence="2">
    <location>
        <begin position="1000"/>
        <end position="1021"/>
    </location>
</feature>
<feature type="compositionally biased region" description="Low complexity" evidence="2">
    <location>
        <begin position="212"/>
        <end position="222"/>
    </location>
</feature>
<evidence type="ECO:0000313" key="3">
    <source>
        <dbReference type="EMBL" id="OJT06112.1"/>
    </source>
</evidence>
<keyword evidence="4" id="KW-1185">Reference proteome</keyword>
<feature type="region of interest" description="Disordered" evidence="2">
    <location>
        <begin position="586"/>
        <end position="638"/>
    </location>
</feature>
<protein>
    <submittedName>
        <fullName evidence="3">Uncharacterized protein</fullName>
    </submittedName>
</protein>
<evidence type="ECO:0000313" key="4">
    <source>
        <dbReference type="Proteomes" id="UP000184267"/>
    </source>
</evidence>
<reference evidence="3 4" key="1">
    <citation type="submission" date="2016-10" db="EMBL/GenBank/DDBJ databases">
        <title>Genome sequence of the basidiomycete white-rot fungus Trametes pubescens.</title>
        <authorList>
            <person name="Makela M.R."/>
            <person name="Granchi Z."/>
            <person name="Peng M."/>
            <person name="De Vries R.P."/>
            <person name="Grigoriev I."/>
            <person name="Riley R."/>
            <person name="Hilden K."/>
        </authorList>
    </citation>
    <scope>NUCLEOTIDE SEQUENCE [LARGE SCALE GENOMIC DNA]</scope>
    <source>
        <strain evidence="3 4">FBCC735</strain>
    </source>
</reference>
<keyword evidence="1" id="KW-0175">Coiled coil</keyword>
<feature type="region of interest" description="Disordered" evidence="2">
    <location>
        <begin position="206"/>
        <end position="228"/>
    </location>
</feature>
<feature type="compositionally biased region" description="Polar residues" evidence="2">
    <location>
        <begin position="964"/>
        <end position="979"/>
    </location>
</feature>
<name>A0A1M2VES9_TRAPU</name>
<evidence type="ECO:0000256" key="2">
    <source>
        <dbReference type="SAM" id="MobiDB-lite"/>
    </source>
</evidence>
<feature type="compositionally biased region" description="Polar residues" evidence="2">
    <location>
        <begin position="943"/>
        <end position="957"/>
    </location>
</feature>
<proteinExistence type="predicted"/>
<feature type="region of interest" description="Disordered" evidence="2">
    <location>
        <begin position="1042"/>
        <end position="1092"/>
    </location>
</feature>
<feature type="compositionally biased region" description="Basic and acidic residues" evidence="2">
    <location>
        <begin position="506"/>
        <end position="518"/>
    </location>
</feature>
<feature type="compositionally biased region" description="Polar residues" evidence="2">
    <location>
        <begin position="1050"/>
        <end position="1063"/>
    </location>
</feature>
<feature type="region of interest" description="Disordered" evidence="2">
    <location>
        <begin position="923"/>
        <end position="985"/>
    </location>
</feature>
<dbReference type="OrthoDB" id="2592022at2759"/>
<accession>A0A1M2VES9</accession>
<dbReference type="AlphaFoldDB" id="A0A1M2VES9"/>
<sequence length="1092" mass="118219">MADTLSTVNDDHPFALELSSLRAAVSRYQVRLARRPVLHCSSRNAHRLTRRLPWQHEAHATSLKLQRHSLEASQAIEHARVLERENALLKEEVAVLRANPDTSPTQATFQVPELTLALRRLSDKLTSVEETLLASTEELVDARSRLANGHNELEAARALAADARAREEEGLARERDLARKLKAAEEERRMSDLVVQEYADLVRKLDGRTRMPSDSSSTSSMDLQRHSNGSTATLVDSLAEGKSGLQRLLEEFNCDSERLEAEITKLQGDNGQLYKELEVARLAAEHDRSELANIRHELDKYHADDTTAAKMVSRYMFVVPIYGLTVKFSQTSTDTLQKAMDALRSRHSTTLHTLNAEIAHLQHALEHQRSETDRLRSALDELTEDIAREAFGRRREVSLRLAFLGREENLAENLRRWLRRARESFDRTAGGSDDGGLDAIVLKEAFSRAMLDAEGLLELLNSQPSAEDDQSPSGSVARLVLAQDTVSSLTHELQEETVRRLRTERKLARLETPDHPEDIFAPGTNPLAHPVPHHASAGKPEIPLLERSSSSVPLVTPAAPPPATRAEDALSPGVSIDEIVIVPSLDPSQPQASEHLSESPPGTPVVDNEPHTLDVSSEDTQSHNHVPVSNARHSLQPSDIGAAERSAVAAPSYPTPELVVAQSNDTRPVPFPSDAETVDGTAEASPPIQHTPAPSFPQSSNILTAPSRVTPVASLGNTRAGVPPPLQLDATDGSALSPLPSTPASPAVPTEASKESSLLADLSKVKHRYDNVQRGFRDCHLALKELKKSLAELPSPPTTSSADMHMLLRKAVERLDDYNEDARVELEIRIADDERVASGYEALLSIPGALAHADGSENVDSSEMLKEVAAFVNGTDRTVEKATQLFTQKLDDLEHDIASIKRTLHELALSSSDESLLSATALSSRPSTSPKWSGWAPSFLSPPRSTSPAPTFGSVMTSPRLRHSSSFTRPRESPVTSPSPTDPLASLGLRIAVPVPVRSPTYGGLSPGSGGPQRAGPRQRTTSGMFMLGLGMRSTSFGSGMGVHAGASASKASLATTGGSPSMSRLAMAVSPKSDESSEEEGEGNSIDSDVE</sequence>
<feature type="coiled-coil region" evidence="1">
    <location>
        <begin position="65"/>
        <end position="138"/>
    </location>
</feature>
<feature type="region of interest" description="Disordered" evidence="2">
    <location>
        <begin position="662"/>
        <end position="755"/>
    </location>
</feature>